<proteinExistence type="predicted"/>
<dbReference type="FunFam" id="3.40.50.300:FF:000957">
    <property type="entry name" value="ATP-dependent RNA helicase SUV3L, mitochondrial"/>
    <property type="match status" value="1"/>
</dbReference>
<evidence type="ECO:0000256" key="5">
    <source>
        <dbReference type="SAM" id="MobiDB-lite"/>
    </source>
</evidence>
<dbReference type="Pfam" id="PF12513">
    <property type="entry name" value="SUV3_C"/>
    <property type="match status" value="1"/>
</dbReference>
<keyword evidence="1" id="KW-0547">Nucleotide-binding</keyword>
<dbReference type="GeneID" id="30037079"/>
<dbReference type="GO" id="GO:0016787">
    <property type="term" value="F:hydrolase activity"/>
    <property type="evidence" value="ECO:0007669"/>
    <property type="project" value="UniProtKB-KW"/>
</dbReference>
<evidence type="ECO:0000256" key="4">
    <source>
        <dbReference type="ARBA" id="ARBA00022840"/>
    </source>
</evidence>
<dbReference type="Gene3D" id="3.40.50.300">
    <property type="entry name" value="P-loop containing nucleotide triphosphate hydrolases"/>
    <property type="match status" value="2"/>
</dbReference>
<evidence type="ECO:0000256" key="1">
    <source>
        <dbReference type="ARBA" id="ARBA00022741"/>
    </source>
</evidence>
<dbReference type="SMART" id="SM00490">
    <property type="entry name" value="HELICc"/>
    <property type="match status" value="1"/>
</dbReference>
<dbReference type="PROSITE" id="PS51194">
    <property type="entry name" value="HELICASE_CTER"/>
    <property type="match status" value="1"/>
</dbReference>
<keyword evidence="3" id="KW-0347">Helicase</keyword>
<dbReference type="InterPro" id="IPR050699">
    <property type="entry name" value="RNA-DNA_Helicase"/>
</dbReference>
<dbReference type="AlphaFoldDB" id="A0A167EDS7"/>
<dbReference type="InterPro" id="IPR022192">
    <property type="entry name" value="SUV3_C"/>
</dbReference>
<dbReference type="OrthoDB" id="6692397at2759"/>
<keyword evidence="4" id="KW-0067">ATP-binding</keyword>
<dbReference type="Proteomes" id="UP000189580">
    <property type="component" value="Chromosome d"/>
</dbReference>
<dbReference type="InterPro" id="IPR027417">
    <property type="entry name" value="P-loop_NTPase"/>
</dbReference>
<dbReference type="PANTHER" id="PTHR12131">
    <property type="entry name" value="ATP-DEPENDENT RNA AND DNA HELICASE"/>
    <property type="match status" value="1"/>
</dbReference>
<reference evidence="7 8" key="1">
    <citation type="submission" date="2016-02" db="EMBL/GenBank/DDBJ databases">
        <title>Complete genome sequence and transcriptome regulation of the pentose utilising yeast Sugiyamaella lignohabitans.</title>
        <authorList>
            <person name="Bellasio M."/>
            <person name="Peymann A."/>
            <person name="Valli M."/>
            <person name="Sipitzky M."/>
            <person name="Graf A."/>
            <person name="Sauer M."/>
            <person name="Marx H."/>
            <person name="Mattanovich D."/>
        </authorList>
    </citation>
    <scope>NUCLEOTIDE SEQUENCE [LARGE SCALE GENOMIC DNA]</scope>
    <source>
        <strain evidence="7 8">CBS 10342</strain>
    </source>
</reference>
<sequence>MKSARIPCNLVTGEEVIEEFDETGRPAGLCSGTVEMMDINRQMDVAVLDEIQMIDDAERGWAWTQAFLAVQAREIHLCGDPNTEELVRKLAAQAGDELEVVNYTRLSPLEIEKRELGDDLQKLQPGDCLVFFSKRHILAAKNIIEAETGDKCAVIYGSLPAETRSKQAELFNDPDSDVKYLVASDAIGMGLNLAVRRIIFSRVRKFNGHELIKLPIAQVKQIAGRAGRFQTAPSKDSRDTRSTGNVGYVTSLHAHDREYIEQCLALPSPPVKQAAFFPSDTIIQEFAHFIGPQSPYHQMLARLEASIKLPPLYKFVDLSNMITTSKIFANIRGLLLEEMMTLAKAPVSSTDERVKSAFYSFCLVIANGQSKTITEIPNTGVGYLGMSVIPNARPSDTFESIHRVLSLYLWLSYRFPTHFLDRTGAMQLKELCETKINDLLKKSPSISRIVGRKKAKSFKATALHDDSEPLNHLQPPSPRRPRAPTRRYSSF</sequence>
<dbReference type="KEGG" id="slb:AWJ20_4898"/>
<keyword evidence="2" id="KW-0378">Hydrolase</keyword>
<evidence type="ECO:0000313" key="8">
    <source>
        <dbReference type="Proteomes" id="UP000189580"/>
    </source>
</evidence>
<dbReference type="Gene3D" id="1.20.58.1080">
    <property type="match status" value="1"/>
</dbReference>
<protein>
    <submittedName>
        <fullName evidence="7">Suv3p</fullName>
    </submittedName>
</protein>
<dbReference type="GO" id="GO:0005524">
    <property type="term" value="F:ATP binding"/>
    <property type="evidence" value="ECO:0007669"/>
    <property type="project" value="UniProtKB-KW"/>
</dbReference>
<dbReference type="PANTHER" id="PTHR12131:SF1">
    <property type="entry name" value="ATP-DEPENDENT RNA HELICASE SUPV3L1, MITOCHONDRIAL-RELATED"/>
    <property type="match status" value="1"/>
</dbReference>
<dbReference type="Pfam" id="PF22527">
    <property type="entry name" value="DEXQc_Suv3"/>
    <property type="match status" value="1"/>
</dbReference>
<dbReference type="SUPFAM" id="SSF52540">
    <property type="entry name" value="P-loop containing nucleoside triphosphate hydrolases"/>
    <property type="match status" value="1"/>
</dbReference>
<evidence type="ECO:0000259" key="6">
    <source>
        <dbReference type="PROSITE" id="PS51194"/>
    </source>
</evidence>
<feature type="region of interest" description="Disordered" evidence="5">
    <location>
        <begin position="461"/>
        <end position="491"/>
    </location>
</feature>
<dbReference type="EMBL" id="CP014502">
    <property type="protein sequence ID" value="ANB13946.1"/>
    <property type="molecule type" value="Genomic_DNA"/>
</dbReference>
<accession>A0A167EDS7</accession>
<dbReference type="RefSeq" id="XP_018736423.1">
    <property type="nucleotide sequence ID" value="XM_018882000.1"/>
</dbReference>
<dbReference type="Pfam" id="PF00271">
    <property type="entry name" value="Helicase_C"/>
    <property type="match status" value="1"/>
</dbReference>
<keyword evidence="8" id="KW-1185">Reference proteome</keyword>
<dbReference type="GO" id="GO:0000965">
    <property type="term" value="P:mitochondrial RNA 3'-end processing"/>
    <property type="evidence" value="ECO:0007669"/>
    <property type="project" value="TreeGrafter"/>
</dbReference>
<feature type="domain" description="Helicase C-terminal" evidence="6">
    <location>
        <begin position="115"/>
        <end position="265"/>
    </location>
</feature>
<dbReference type="GO" id="GO:0045025">
    <property type="term" value="C:mitochondrial degradosome"/>
    <property type="evidence" value="ECO:0007669"/>
    <property type="project" value="TreeGrafter"/>
</dbReference>
<dbReference type="InterPro" id="IPR055206">
    <property type="entry name" value="DEXQc_SUV3"/>
</dbReference>
<evidence type="ECO:0000256" key="3">
    <source>
        <dbReference type="ARBA" id="ARBA00022806"/>
    </source>
</evidence>
<evidence type="ECO:0000313" key="7">
    <source>
        <dbReference type="EMBL" id="ANB13946.1"/>
    </source>
</evidence>
<dbReference type="CDD" id="cd18805">
    <property type="entry name" value="SF2_C_suv3"/>
    <property type="match status" value="1"/>
</dbReference>
<name>A0A167EDS7_9ASCO</name>
<evidence type="ECO:0000256" key="2">
    <source>
        <dbReference type="ARBA" id="ARBA00022801"/>
    </source>
</evidence>
<dbReference type="Gene3D" id="1.20.272.40">
    <property type="match status" value="1"/>
</dbReference>
<organism evidence="7 8">
    <name type="scientific">Sugiyamaella lignohabitans</name>
    <dbReference type="NCBI Taxonomy" id="796027"/>
    <lineage>
        <taxon>Eukaryota</taxon>
        <taxon>Fungi</taxon>
        <taxon>Dikarya</taxon>
        <taxon>Ascomycota</taxon>
        <taxon>Saccharomycotina</taxon>
        <taxon>Dipodascomycetes</taxon>
        <taxon>Dipodascales</taxon>
        <taxon>Trichomonascaceae</taxon>
        <taxon>Sugiyamaella</taxon>
    </lineage>
</organism>
<gene>
    <name evidence="7" type="primary">SUV3</name>
    <name evidence="7" type="ORF">AWJ20_4898</name>
</gene>
<dbReference type="GO" id="GO:0004386">
    <property type="term" value="F:helicase activity"/>
    <property type="evidence" value="ECO:0007669"/>
    <property type="project" value="UniProtKB-KW"/>
</dbReference>
<dbReference type="InterPro" id="IPR001650">
    <property type="entry name" value="Helicase_C-like"/>
</dbReference>